<organism evidence="2 3">
    <name type="scientific">Bacterioplanes sanyensis</name>
    <dbReference type="NCBI Taxonomy" id="1249553"/>
    <lineage>
        <taxon>Bacteria</taxon>
        <taxon>Pseudomonadati</taxon>
        <taxon>Pseudomonadota</taxon>
        <taxon>Gammaproteobacteria</taxon>
        <taxon>Oceanospirillales</taxon>
        <taxon>Oceanospirillaceae</taxon>
        <taxon>Bacterioplanes</taxon>
    </lineage>
</organism>
<dbReference type="Gene3D" id="3.30.2090.10">
    <property type="entry name" value="Multidrug efflux transporter AcrB TolC docking domain, DN and DC subdomains"/>
    <property type="match status" value="2"/>
</dbReference>
<gene>
    <name evidence="2" type="ORF">CHH28_14725</name>
</gene>
<feature type="transmembrane region" description="Helical" evidence="1">
    <location>
        <begin position="919"/>
        <end position="944"/>
    </location>
</feature>
<sequence length="1051" mass="116000">MNHKQEGIIAWFAHNPVAANLLMFFILVGGLFSAVTIQKQMFPQLEFNWISISTAYPGAGPQDVEDGITEKIEQSLEDIQGIKRVITYSMRNASQTWVEVDDSYDVDEVIDEVKVNVEGIQTLPAGAETPLITKDKFIQEVMWIALYGDRPFAEIRSLGEDIYDEIRQLPLVQVTEFHGGPNYEISVEVSRDRLREYQLTFAEVAQTIRAYSANMSAGEIRTDAGYIGIRVENQAYVQRDFERIPIRTLADGSQLYLSDVAVVHDGFEQGLQYNKFNGQDAVLFFVGASNDQSTPDVAEAVKAYIQERQASLPQGMQLKSWIDLTYYLEGRLNMMLENMWASALLVFLMLALFLRLRLAAWVMVGLPVCFLGTLMMMPVDPINITISLTSLFGFILVLGIVVDDAIVIGESVYSEIEHKGQSLNSVIAGAKRVAMPATFGVLTTVAAFLPMLFGDGPDAAISASIGWVVILCLLFSLVESKLILPAHLAGMAPKKDSRNPIYRLQNWIDARLKRFIENNYLPFLAVALKHRYNVVAIFMAVLLITLGLIQGGIVRMVGTPKIPHDFPEITLEMTADSGEQATLNAALAIEAMINQVDAQIAAETGQSMVNSIYVELDSRTKAEILTTLVEPEQRPMDTFELADRWRDAMPPIAGLKSLTIQEDVFGGGREDGDVSFKLFGTDAQQLAGAAAKLKDKLDRLAGVGDVNDSQQSTRQEVRLSLTPLGQSLGLDLSSVAEQMNASFYGLEVQRILRDGEEVKVMLRYPEQERNALGHVADTRIKTPGGSNVPLSEVADFTLHESAESIRREDGARTITVWASVNSAVVEPQKVAEDIRDNYMPELLQQYPQVRTELSGRIQDEMDSQMDQLRNFVLSMLLVYALLAIPLKSYGQPLVIMSVIPFGVIGAIYGHLLLGMDVSSFSLFGIIAAAGVVVNDSLVMVDYINRRRQAGVGVKDAVLAAGRRRFRAIMLTSLTTFMGLMPIMLETSLQAKIVIPMAVSLAFGVLFATVITLVLIPSLYMVGADITALWRCMRYGKSDSEQTPASEKTAES</sequence>
<dbReference type="Gene3D" id="3.30.70.1430">
    <property type="entry name" value="Multidrug efflux transporter AcrB pore domain"/>
    <property type="match status" value="2"/>
</dbReference>
<dbReference type="PANTHER" id="PTHR32063:SF33">
    <property type="entry name" value="RND SUPERFAMILY EFFLUX PUMP PERMEASE COMPONENT"/>
    <property type="match status" value="1"/>
</dbReference>
<dbReference type="SUPFAM" id="SSF82714">
    <property type="entry name" value="Multidrug efflux transporter AcrB TolC docking domain, DN and DC subdomains"/>
    <property type="match status" value="2"/>
</dbReference>
<dbReference type="SUPFAM" id="SSF82866">
    <property type="entry name" value="Multidrug efflux transporter AcrB transmembrane domain"/>
    <property type="match status" value="2"/>
</dbReference>
<feature type="transmembrane region" description="Helical" evidence="1">
    <location>
        <begin position="532"/>
        <end position="553"/>
    </location>
</feature>
<dbReference type="Gene3D" id="3.30.70.1320">
    <property type="entry name" value="Multidrug efflux transporter AcrB pore domain like"/>
    <property type="match status" value="1"/>
</dbReference>
<dbReference type="PRINTS" id="PR00702">
    <property type="entry name" value="ACRIFLAVINRP"/>
</dbReference>
<keyword evidence="3" id="KW-1185">Reference proteome</keyword>
<keyword evidence="1" id="KW-0472">Membrane</keyword>
<dbReference type="GO" id="GO:0042910">
    <property type="term" value="F:xenobiotic transmembrane transporter activity"/>
    <property type="evidence" value="ECO:0007669"/>
    <property type="project" value="TreeGrafter"/>
</dbReference>
<dbReference type="AlphaFoldDB" id="A0A222FN99"/>
<feature type="transmembrane region" description="Helical" evidence="1">
    <location>
        <begin position="965"/>
        <end position="984"/>
    </location>
</feature>
<accession>A0A222FN99</accession>
<feature type="transmembrane region" description="Helical" evidence="1">
    <location>
        <begin position="459"/>
        <end position="478"/>
    </location>
</feature>
<reference evidence="2 3" key="1">
    <citation type="submission" date="2017-07" db="EMBL/GenBank/DDBJ databases">
        <title>Annotated genome sequence of Bacterioplanes sanyensis isolated from Red Sea.</title>
        <authorList>
            <person name="Rehman Z.U."/>
        </authorList>
    </citation>
    <scope>NUCLEOTIDE SEQUENCE [LARGE SCALE GENOMIC DNA]</scope>
    <source>
        <strain evidence="2 3">NV9</strain>
    </source>
</reference>
<dbReference type="InterPro" id="IPR027463">
    <property type="entry name" value="AcrB_DN_DC_subdom"/>
</dbReference>
<dbReference type="Gene3D" id="3.30.70.1440">
    <property type="entry name" value="Multidrug efflux transporter AcrB pore domain"/>
    <property type="match status" value="1"/>
</dbReference>
<dbReference type="Pfam" id="PF00873">
    <property type="entry name" value="ACR_tran"/>
    <property type="match status" value="1"/>
</dbReference>
<dbReference type="SUPFAM" id="SSF82693">
    <property type="entry name" value="Multidrug efflux transporter AcrB pore domain, PN1, PN2, PC1 and PC2 subdomains"/>
    <property type="match status" value="2"/>
</dbReference>
<protein>
    <submittedName>
        <fullName evidence="2">Acriflavin resistance protein</fullName>
    </submittedName>
</protein>
<dbReference type="RefSeq" id="WP_094061025.1">
    <property type="nucleotide sequence ID" value="NZ_CP022530.1"/>
</dbReference>
<evidence type="ECO:0000313" key="3">
    <source>
        <dbReference type="Proteomes" id="UP000202440"/>
    </source>
</evidence>
<feature type="transmembrane region" description="Helical" evidence="1">
    <location>
        <begin position="996"/>
        <end position="1022"/>
    </location>
</feature>
<dbReference type="GO" id="GO:0005886">
    <property type="term" value="C:plasma membrane"/>
    <property type="evidence" value="ECO:0007669"/>
    <property type="project" value="TreeGrafter"/>
</dbReference>
<dbReference type="EMBL" id="CP022530">
    <property type="protein sequence ID" value="ASP39851.1"/>
    <property type="molecule type" value="Genomic_DNA"/>
</dbReference>
<dbReference type="InterPro" id="IPR001036">
    <property type="entry name" value="Acrflvin-R"/>
</dbReference>
<name>A0A222FN99_9GAMM</name>
<keyword evidence="1" id="KW-0812">Transmembrane</keyword>
<dbReference type="Proteomes" id="UP000202440">
    <property type="component" value="Chromosome"/>
</dbReference>
<feature type="transmembrane region" description="Helical" evidence="1">
    <location>
        <begin position="433"/>
        <end position="453"/>
    </location>
</feature>
<feature type="transmembrane region" description="Helical" evidence="1">
    <location>
        <begin position="340"/>
        <end position="364"/>
    </location>
</feature>
<evidence type="ECO:0000256" key="1">
    <source>
        <dbReference type="SAM" id="Phobius"/>
    </source>
</evidence>
<keyword evidence="1" id="KW-1133">Transmembrane helix</keyword>
<feature type="transmembrane region" description="Helical" evidence="1">
    <location>
        <begin position="868"/>
        <end position="886"/>
    </location>
</feature>
<feature type="transmembrane region" description="Helical" evidence="1">
    <location>
        <begin position="384"/>
        <end position="413"/>
    </location>
</feature>
<proteinExistence type="predicted"/>
<dbReference type="OrthoDB" id="5287122at2"/>
<feature type="transmembrane region" description="Helical" evidence="1">
    <location>
        <begin position="17"/>
        <end position="37"/>
    </location>
</feature>
<feature type="transmembrane region" description="Helical" evidence="1">
    <location>
        <begin position="893"/>
        <end position="913"/>
    </location>
</feature>
<dbReference type="Gene3D" id="1.20.1640.10">
    <property type="entry name" value="Multidrug efflux transporter AcrB transmembrane domain"/>
    <property type="match status" value="2"/>
</dbReference>
<dbReference type="PANTHER" id="PTHR32063">
    <property type="match status" value="1"/>
</dbReference>
<dbReference type="KEGG" id="bsan:CHH28_14725"/>
<evidence type="ECO:0000313" key="2">
    <source>
        <dbReference type="EMBL" id="ASP39851.1"/>
    </source>
</evidence>